<evidence type="ECO:0000313" key="2">
    <source>
        <dbReference type="EMBL" id="KAJ1110120.1"/>
    </source>
</evidence>
<organism evidence="2 3">
    <name type="scientific">Pleurodeles waltl</name>
    <name type="common">Iberian ribbed newt</name>
    <dbReference type="NCBI Taxonomy" id="8319"/>
    <lineage>
        <taxon>Eukaryota</taxon>
        <taxon>Metazoa</taxon>
        <taxon>Chordata</taxon>
        <taxon>Craniata</taxon>
        <taxon>Vertebrata</taxon>
        <taxon>Euteleostomi</taxon>
        <taxon>Amphibia</taxon>
        <taxon>Batrachia</taxon>
        <taxon>Caudata</taxon>
        <taxon>Salamandroidea</taxon>
        <taxon>Salamandridae</taxon>
        <taxon>Pleurodelinae</taxon>
        <taxon>Pleurodeles</taxon>
    </lineage>
</organism>
<name>A0AAV7NBK8_PLEWA</name>
<reference evidence="2" key="1">
    <citation type="journal article" date="2022" name="bioRxiv">
        <title>Sequencing and chromosome-scale assembly of the giantPleurodeles waltlgenome.</title>
        <authorList>
            <person name="Brown T."/>
            <person name="Elewa A."/>
            <person name="Iarovenko S."/>
            <person name="Subramanian E."/>
            <person name="Araus A.J."/>
            <person name="Petzold A."/>
            <person name="Susuki M."/>
            <person name="Suzuki K.-i.T."/>
            <person name="Hayashi T."/>
            <person name="Toyoda A."/>
            <person name="Oliveira C."/>
            <person name="Osipova E."/>
            <person name="Leigh N.D."/>
            <person name="Simon A."/>
            <person name="Yun M.H."/>
        </authorList>
    </citation>
    <scope>NUCLEOTIDE SEQUENCE</scope>
    <source>
        <strain evidence="2">20211129_DDA</strain>
        <tissue evidence="2">Liver</tissue>
    </source>
</reference>
<sequence>MAGREEGPRAPGAALKRIRGEGRRLSPALCPLPSPLLPPFPTAQNPCRESRDPELRCPAAQRSARIATVGGRGRRIGGE</sequence>
<feature type="compositionally biased region" description="Pro residues" evidence="1">
    <location>
        <begin position="30"/>
        <end position="41"/>
    </location>
</feature>
<evidence type="ECO:0000256" key="1">
    <source>
        <dbReference type="SAM" id="MobiDB-lite"/>
    </source>
</evidence>
<dbReference type="EMBL" id="JANPWB010000013">
    <property type="protein sequence ID" value="KAJ1110120.1"/>
    <property type="molecule type" value="Genomic_DNA"/>
</dbReference>
<keyword evidence="3" id="KW-1185">Reference proteome</keyword>
<dbReference type="AlphaFoldDB" id="A0AAV7NBK8"/>
<gene>
    <name evidence="2" type="ORF">NDU88_007475</name>
</gene>
<protein>
    <submittedName>
        <fullName evidence="2">Uncharacterized protein</fullName>
    </submittedName>
</protein>
<evidence type="ECO:0000313" key="3">
    <source>
        <dbReference type="Proteomes" id="UP001066276"/>
    </source>
</evidence>
<proteinExistence type="predicted"/>
<dbReference type="Proteomes" id="UP001066276">
    <property type="component" value="Chromosome 9"/>
</dbReference>
<feature type="region of interest" description="Disordered" evidence="1">
    <location>
        <begin position="1"/>
        <end position="59"/>
    </location>
</feature>
<accession>A0AAV7NBK8</accession>
<comment type="caution">
    <text evidence="2">The sequence shown here is derived from an EMBL/GenBank/DDBJ whole genome shotgun (WGS) entry which is preliminary data.</text>
</comment>